<protein>
    <submittedName>
        <fullName evidence="1">Uncharacterized protein</fullName>
    </submittedName>
</protein>
<dbReference type="EMBL" id="JYDP01003770">
    <property type="protein sequence ID" value="KRY95453.1"/>
    <property type="molecule type" value="Genomic_DNA"/>
</dbReference>
<dbReference type="AlphaFoldDB" id="A0A0V1GB89"/>
<organism evidence="1 2">
    <name type="scientific">Trichinella zimbabwensis</name>
    <dbReference type="NCBI Taxonomy" id="268475"/>
    <lineage>
        <taxon>Eukaryota</taxon>
        <taxon>Metazoa</taxon>
        <taxon>Ecdysozoa</taxon>
        <taxon>Nematoda</taxon>
        <taxon>Enoplea</taxon>
        <taxon>Dorylaimia</taxon>
        <taxon>Trichinellida</taxon>
        <taxon>Trichinellidae</taxon>
        <taxon>Trichinella</taxon>
    </lineage>
</organism>
<keyword evidence="2" id="KW-1185">Reference proteome</keyword>
<reference evidence="1 2" key="1">
    <citation type="submission" date="2015-01" db="EMBL/GenBank/DDBJ databases">
        <title>Evolution of Trichinella species and genotypes.</title>
        <authorList>
            <person name="Korhonen P.K."/>
            <person name="Edoardo P."/>
            <person name="Giuseppe L.R."/>
            <person name="Gasser R.B."/>
        </authorList>
    </citation>
    <scope>NUCLEOTIDE SEQUENCE [LARGE SCALE GENOMIC DNA]</scope>
    <source>
        <strain evidence="1">ISS1029</strain>
    </source>
</reference>
<dbReference type="Proteomes" id="UP000055024">
    <property type="component" value="Unassembled WGS sequence"/>
</dbReference>
<evidence type="ECO:0000313" key="1">
    <source>
        <dbReference type="EMBL" id="KRY95453.1"/>
    </source>
</evidence>
<comment type="caution">
    <text evidence="1">The sequence shown here is derived from an EMBL/GenBank/DDBJ whole genome shotgun (WGS) entry which is preliminary data.</text>
</comment>
<proteinExistence type="predicted"/>
<evidence type="ECO:0000313" key="2">
    <source>
        <dbReference type="Proteomes" id="UP000055024"/>
    </source>
</evidence>
<name>A0A0V1GB89_9BILA</name>
<gene>
    <name evidence="1" type="ORF">T11_4661</name>
</gene>
<sequence>MSLQEVTDKRLIQATELQKQLRLSILMNKKEYKKTAKLIFTL</sequence>
<accession>A0A0V1GB89</accession>